<reference evidence="1 2" key="1">
    <citation type="submission" date="2017-01" db="EMBL/GenBank/DDBJ databases">
        <title>Draft genome sequence of Bacillus oleronius.</title>
        <authorList>
            <person name="Allam M."/>
        </authorList>
    </citation>
    <scope>NUCLEOTIDE SEQUENCE [LARGE SCALE GENOMIC DNA]</scope>
    <source>
        <strain evidence="1 2">DSM 9356</strain>
    </source>
</reference>
<sequence>MKLPQIRLESQYAKIQMDTTPATQSIEQPKAEIDIQQPRAELHINRTPSKFTVDQSQAWADMDLKPISKRIEEFSQNGYKEWLNGIARRAQEGEQMMKFEKGGNVIASISEQNSKLRTYDFNVGFVPSPFSVKTYFEPAKLDIQWETEKVINNTKSRKLIVEYNPGQVEIEMEQYEDLKIDFANLKFVGVNFDQEI</sequence>
<keyword evidence="2" id="KW-1185">Reference proteome</keyword>
<gene>
    <name evidence="1" type="ORF">BWZ43_15155</name>
</gene>
<comment type="caution">
    <text evidence="1">The sequence shown here is derived from an EMBL/GenBank/DDBJ whole genome shotgun (WGS) entry which is preliminary data.</text>
</comment>
<organism evidence="1 2">
    <name type="scientific">Heyndrickxia oleronia</name>
    <dbReference type="NCBI Taxonomy" id="38875"/>
    <lineage>
        <taxon>Bacteria</taxon>
        <taxon>Bacillati</taxon>
        <taxon>Bacillota</taxon>
        <taxon>Bacilli</taxon>
        <taxon>Bacillales</taxon>
        <taxon>Bacillaceae</taxon>
        <taxon>Heyndrickxia</taxon>
    </lineage>
</organism>
<evidence type="ECO:0000313" key="1">
    <source>
        <dbReference type="EMBL" id="OOP67539.1"/>
    </source>
</evidence>
<dbReference type="RefSeq" id="WP_078110599.1">
    <property type="nucleotide sequence ID" value="NZ_CP065424.1"/>
</dbReference>
<accession>A0A8E2LEV3</accession>
<evidence type="ECO:0000313" key="2">
    <source>
        <dbReference type="Proteomes" id="UP000189761"/>
    </source>
</evidence>
<protein>
    <submittedName>
        <fullName evidence="1">Uncharacterized protein</fullName>
    </submittedName>
</protein>
<dbReference type="Pfam" id="PF20074">
    <property type="entry name" value="DUF6470"/>
    <property type="match status" value="1"/>
</dbReference>
<dbReference type="EMBL" id="MTLA01000186">
    <property type="protein sequence ID" value="OOP67539.1"/>
    <property type="molecule type" value="Genomic_DNA"/>
</dbReference>
<proteinExistence type="predicted"/>
<dbReference type="InterPro" id="IPR045527">
    <property type="entry name" value="DUF6470"/>
</dbReference>
<dbReference type="Proteomes" id="UP000189761">
    <property type="component" value="Unassembled WGS sequence"/>
</dbReference>
<dbReference type="AlphaFoldDB" id="A0A8E2LEV3"/>
<name>A0A8E2LEV3_9BACI</name>